<protein>
    <recommendedName>
        <fullName evidence="2">Sensor histidine kinase NatK-like C-terminal domain-containing protein</fullName>
    </recommendedName>
</protein>
<dbReference type="Proteomes" id="UP000215261">
    <property type="component" value="Unassembled WGS sequence"/>
</dbReference>
<keyword evidence="1" id="KW-0472">Membrane</keyword>
<keyword evidence="1" id="KW-0812">Transmembrane</keyword>
<comment type="caution">
    <text evidence="3">The sequence shown here is derived from an EMBL/GenBank/DDBJ whole genome shotgun (WGS) entry which is preliminary data.</text>
</comment>
<dbReference type="InterPro" id="IPR032834">
    <property type="entry name" value="NatK-like_C"/>
</dbReference>
<feature type="transmembrane region" description="Helical" evidence="1">
    <location>
        <begin position="33"/>
        <end position="53"/>
    </location>
</feature>
<dbReference type="GO" id="GO:0042802">
    <property type="term" value="F:identical protein binding"/>
    <property type="evidence" value="ECO:0007669"/>
    <property type="project" value="TreeGrafter"/>
</dbReference>
<evidence type="ECO:0000259" key="2">
    <source>
        <dbReference type="Pfam" id="PF14501"/>
    </source>
</evidence>
<feature type="transmembrane region" description="Helical" evidence="1">
    <location>
        <begin position="115"/>
        <end position="134"/>
    </location>
</feature>
<dbReference type="InterPro" id="IPR036890">
    <property type="entry name" value="HATPase_C_sf"/>
</dbReference>
<proteinExistence type="predicted"/>
<feature type="transmembrane region" description="Helical" evidence="1">
    <location>
        <begin position="182"/>
        <end position="202"/>
    </location>
</feature>
<feature type="transmembrane region" description="Helical" evidence="1">
    <location>
        <begin position="59"/>
        <end position="79"/>
    </location>
</feature>
<dbReference type="Pfam" id="PF14501">
    <property type="entry name" value="HATPase_c_5"/>
    <property type="match status" value="1"/>
</dbReference>
<gene>
    <name evidence="3" type="ORF">AYP69_08540</name>
</gene>
<reference evidence="3 4" key="1">
    <citation type="submission" date="2016-03" db="EMBL/GenBank/DDBJ databases">
        <title>Sequencing of Lactobacillus Species from Commercial Turkeys.</title>
        <authorList>
            <person name="Johnson T.J."/>
            <person name="Youmans B.P."/>
            <person name="Case K.A."/>
        </authorList>
    </citation>
    <scope>NUCLEOTIDE SEQUENCE [LARGE SCALE GENOMIC DNA]</scope>
    <source>
        <strain evidence="3 4">UMNLA1</strain>
    </source>
</reference>
<evidence type="ECO:0000313" key="3">
    <source>
        <dbReference type="EMBL" id="OXS38652.1"/>
    </source>
</evidence>
<accession>A0A231QAS4</accession>
<dbReference type="EMBL" id="LUGO01000070">
    <property type="protein sequence ID" value="OXS38652.1"/>
    <property type="molecule type" value="Genomic_DNA"/>
</dbReference>
<dbReference type="PANTHER" id="PTHR40448:SF1">
    <property type="entry name" value="TWO-COMPONENT SENSOR HISTIDINE KINASE"/>
    <property type="match status" value="1"/>
</dbReference>
<dbReference type="Gene3D" id="3.30.565.10">
    <property type="entry name" value="Histidine kinase-like ATPase, C-terminal domain"/>
    <property type="match status" value="1"/>
</dbReference>
<feature type="transmembrane region" description="Helical" evidence="1">
    <location>
        <begin position="6"/>
        <end position="26"/>
    </location>
</feature>
<name>A0A231QAS4_9LACO</name>
<feature type="transmembrane region" description="Helical" evidence="1">
    <location>
        <begin position="154"/>
        <end position="170"/>
    </location>
</feature>
<organism evidence="3 4">
    <name type="scientific">Ligilactobacillus agilis</name>
    <dbReference type="NCBI Taxonomy" id="1601"/>
    <lineage>
        <taxon>Bacteria</taxon>
        <taxon>Bacillati</taxon>
        <taxon>Bacillota</taxon>
        <taxon>Bacilli</taxon>
        <taxon>Lactobacillales</taxon>
        <taxon>Lactobacillaceae</taxon>
        <taxon>Ligilactobacillus</taxon>
    </lineage>
</organism>
<keyword evidence="1" id="KW-1133">Transmembrane helix</keyword>
<dbReference type="AlphaFoldDB" id="A0A231QAS4"/>
<dbReference type="SUPFAM" id="SSF55874">
    <property type="entry name" value="ATPase domain of HSP90 chaperone/DNA topoisomerase II/histidine kinase"/>
    <property type="match status" value="1"/>
</dbReference>
<evidence type="ECO:0000313" key="4">
    <source>
        <dbReference type="Proteomes" id="UP000215261"/>
    </source>
</evidence>
<feature type="transmembrane region" description="Helical" evidence="1">
    <location>
        <begin position="91"/>
        <end position="109"/>
    </location>
</feature>
<evidence type="ECO:0000256" key="1">
    <source>
        <dbReference type="SAM" id="Phobius"/>
    </source>
</evidence>
<dbReference type="PANTHER" id="PTHR40448">
    <property type="entry name" value="TWO-COMPONENT SENSOR HISTIDINE KINASE"/>
    <property type="match status" value="1"/>
</dbReference>
<sequence length="423" mass="47647">MVNVVIGYLPLVLFFENIIFEIIVCLKKGFIKPLHAWGIGGILFLDRIVVYEVSLPKSVLGVVYMISAALEVGLLYLAARKTSNKGPVMGKLVVVMLASFAVSLVYDFVARIISSYAWSTIVAIFLETVIYVFLAKLLIKSKFDIFLSRKRNAMYSYILGYILFSLAIINDVDDLTSNLGSLLTIVLVVGQGIFALIIGLIYQRKYNADLKEQENKVLRFYTKQLEENQRALRKFKHDYQNILVSIEGAINDKDLLAEVNRYSAARLDDPKLWRFNNLDNVGDLELKSLLLTKINTIAHEKLKASFECVDKFAEIRGISKFDLIRIVGIAYDNAIEASKKLGAKAEIRAAIYQDEEGFSFEIRNRYADEVDLTQVTHSGYTTKVGHHGLGLANVKEICDGYSNVLFNTETGEGWFNFIVQVVV</sequence>
<feature type="domain" description="Sensor histidine kinase NatK-like C-terminal" evidence="2">
    <location>
        <begin position="321"/>
        <end position="417"/>
    </location>
</feature>